<sequence length="158" mass="17612">MSEARLMARDVIKTVPHDQVPQPPVASETPSMKEPVAGENLSPVRDVDLMECVEGRNQVALRLACIGDEMDLCLRSPRLVQLPGIAIHRLAVTYSRTGVRGIFRSLIRSLTNLRENIWSWIVLSPGAWVSPDQDPGQLFPMVLLVFLLLGGAWYLQLQ</sequence>
<reference evidence="3" key="2">
    <citation type="submission" date="2025-09" db="UniProtKB">
        <authorList>
            <consortium name="Ensembl"/>
        </authorList>
    </citation>
    <scope>IDENTIFICATION</scope>
</reference>
<name>A0A8C6HE78_MUSSI</name>
<evidence type="ECO:0000313" key="4">
    <source>
        <dbReference type="Proteomes" id="UP000694415"/>
    </source>
</evidence>
<feature type="transmembrane region" description="Helical" evidence="2">
    <location>
        <begin position="138"/>
        <end position="155"/>
    </location>
</feature>
<evidence type="ECO:0000256" key="1">
    <source>
        <dbReference type="SAM" id="MobiDB-lite"/>
    </source>
</evidence>
<dbReference type="PANTHER" id="PTHR15018:SF1">
    <property type="entry name" value="BCL-2-INTERACTING KILLER"/>
    <property type="match status" value="1"/>
</dbReference>
<dbReference type="GO" id="GO:0007283">
    <property type="term" value="P:spermatogenesis"/>
    <property type="evidence" value="ECO:0007669"/>
    <property type="project" value="Ensembl"/>
</dbReference>
<keyword evidence="2" id="KW-1133">Transmembrane helix</keyword>
<dbReference type="GO" id="GO:0005740">
    <property type="term" value="C:mitochondrial envelope"/>
    <property type="evidence" value="ECO:0007669"/>
    <property type="project" value="Ensembl"/>
</dbReference>
<evidence type="ECO:0000313" key="3">
    <source>
        <dbReference type="Ensembl" id="ENSMSIP00000020619.1"/>
    </source>
</evidence>
<dbReference type="Ensembl" id="ENSMSIT00000026035.1">
    <property type="protein sequence ID" value="ENSMSIP00000020619.1"/>
    <property type="gene ID" value="ENSMSIG00000017503.1"/>
</dbReference>
<evidence type="ECO:0000256" key="2">
    <source>
        <dbReference type="SAM" id="Phobius"/>
    </source>
</evidence>
<keyword evidence="4" id="KW-1185">Reference proteome</keyword>
<keyword evidence="2" id="KW-0472">Membrane</keyword>
<dbReference type="GO" id="GO:0008584">
    <property type="term" value="P:male gonad development"/>
    <property type="evidence" value="ECO:0007669"/>
    <property type="project" value="Ensembl"/>
</dbReference>
<keyword evidence="2" id="KW-0812">Transmembrane</keyword>
<dbReference type="PANTHER" id="PTHR15018">
    <property type="entry name" value="BCL-2-INTERACTING KILLER"/>
    <property type="match status" value="1"/>
</dbReference>
<reference evidence="3" key="1">
    <citation type="submission" date="2025-08" db="UniProtKB">
        <authorList>
            <consortium name="Ensembl"/>
        </authorList>
    </citation>
    <scope>IDENTIFICATION</scope>
</reference>
<dbReference type="Pfam" id="PF12201">
    <property type="entry name" value="bcl-2I13"/>
    <property type="match status" value="1"/>
</dbReference>
<dbReference type="Proteomes" id="UP000694415">
    <property type="component" value="Unplaced"/>
</dbReference>
<accession>A0A8C6HE78</accession>
<proteinExistence type="predicted"/>
<dbReference type="GO" id="GO:0008637">
    <property type="term" value="P:apoptotic mitochondrial changes"/>
    <property type="evidence" value="ECO:0007669"/>
    <property type="project" value="Ensembl"/>
</dbReference>
<dbReference type="InterPro" id="IPR024579">
    <property type="entry name" value="Bcl2-int_killer"/>
</dbReference>
<organism evidence="3 4">
    <name type="scientific">Mus spicilegus</name>
    <name type="common">Mound-building mouse</name>
    <dbReference type="NCBI Taxonomy" id="10103"/>
    <lineage>
        <taxon>Eukaryota</taxon>
        <taxon>Metazoa</taxon>
        <taxon>Chordata</taxon>
        <taxon>Craniata</taxon>
        <taxon>Vertebrata</taxon>
        <taxon>Euteleostomi</taxon>
        <taxon>Mammalia</taxon>
        <taxon>Eutheria</taxon>
        <taxon>Euarchontoglires</taxon>
        <taxon>Glires</taxon>
        <taxon>Rodentia</taxon>
        <taxon>Myomorpha</taxon>
        <taxon>Muroidea</taxon>
        <taxon>Muridae</taxon>
        <taxon>Murinae</taxon>
        <taxon>Mus</taxon>
        <taxon>Mus</taxon>
    </lineage>
</organism>
<dbReference type="GeneTree" id="ENSGT00530000064453"/>
<protein>
    <submittedName>
        <fullName evidence="3">BCL2-interacting killer</fullName>
    </submittedName>
</protein>
<dbReference type="AlphaFoldDB" id="A0A8C6HE78"/>
<feature type="region of interest" description="Disordered" evidence="1">
    <location>
        <begin position="17"/>
        <end position="38"/>
    </location>
</feature>